<evidence type="ECO:0000313" key="1">
    <source>
        <dbReference type="EMBL" id="TYC18527.1"/>
    </source>
</evidence>
<reference evidence="1 2" key="1">
    <citation type="submission" date="2019-08" db="EMBL/GenBank/DDBJ databases">
        <title>Actinomadura sp. nov. CYP1-5 isolated from mountain soil.</title>
        <authorList>
            <person name="Songsumanus A."/>
            <person name="Kuncharoen N."/>
            <person name="Kudo T."/>
            <person name="Yuki M."/>
            <person name="Igarashi Y."/>
            <person name="Tanasupawat S."/>
        </authorList>
    </citation>
    <scope>NUCLEOTIDE SEQUENCE [LARGE SCALE GENOMIC DNA]</scope>
    <source>
        <strain evidence="1 2">GKU157</strain>
    </source>
</reference>
<proteinExistence type="predicted"/>
<dbReference type="InterPro" id="IPR032722">
    <property type="entry name" value="Deaminase_XOO_2897"/>
</dbReference>
<protein>
    <recommendedName>
        <fullName evidence="3">SUKH-4 family immunity protein</fullName>
    </recommendedName>
</protein>
<comment type="caution">
    <text evidence="1">The sequence shown here is derived from an EMBL/GenBank/DDBJ whole genome shotgun (WGS) entry which is preliminary data.</text>
</comment>
<gene>
    <name evidence="1" type="ORF">FXF65_01845</name>
</gene>
<name>A0A5D0UKN2_9ACTN</name>
<keyword evidence="2" id="KW-1185">Reference proteome</keyword>
<dbReference type="AlphaFoldDB" id="A0A5D0UKN2"/>
<dbReference type="Pfam" id="PF14440">
    <property type="entry name" value="XOO_2897-deam"/>
    <property type="match status" value="1"/>
</dbReference>
<dbReference type="OrthoDB" id="4086734at2"/>
<dbReference type="EMBL" id="VSFF01000001">
    <property type="protein sequence ID" value="TYC18527.1"/>
    <property type="molecule type" value="Genomic_DNA"/>
</dbReference>
<dbReference type="Pfam" id="PF14435">
    <property type="entry name" value="SUKH-4"/>
    <property type="match status" value="1"/>
</dbReference>
<dbReference type="Proteomes" id="UP000322634">
    <property type="component" value="Unassembled WGS sequence"/>
</dbReference>
<dbReference type="RefSeq" id="WP_148347827.1">
    <property type="nucleotide sequence ID" value="NZ_JBHSBF010000019.1"/>
</dbReference>
<dbReference type="InterPro" id="IPR025851">
    <property type="entry name" value="SUKH-4"/>
</dbReference>
<evidence type="ECO:0008006" key="3">
    <source>
        <dbReference type="Google" id="ProtNLM"/>
    </source>
</evidence>
<evidence type="ECO:0000313" key="2">
    <source>
        <dbReference type="Proteomes" id="UP000322634"/>
    </source>
</evidence>
<sequence>MSDELVAHFGPRGLRRFPGEELPGPLPPGAADALADPGLPLQVGPYFTASTGEPLALGEYAASVGHPDPPPDLAELCRLGTDQGAEICVTEAGDVQAVFVAVDAPPMTVNGDAPRFAASLLALDRYLPLLGSPGDKDPVEFFRELRAALLRIDEPALEDDEAWWPRVLEQIRHALSYPFAAAIEYQDASGGKYVETEEARVGLPHPERLLWERLDAKGIAPKQVTRVYTELEPCFLPGNYCQLRLARYANAEFTYSFDYGATADERERGFLELMQQAVQES</sequence>
<accession>A0A5D0UKN2</accession>
<organism evidence="1 2">
    <name type="scientific">Actinomadura syzygii</name>
    <dbReference type="NCBI Taxonomy" id="1427538"/>
    <lineage>
        <taxon>Bacteria</taxon>
        <taxon>Bacillati</taxon>
        <taxon>Actinomycetota</taxon>
        <taxon>Actinomycetes</taxon>
        <taxon>Streptosporangiales</taxon>
        <taxon>Thermomonosporaceae</taxon>
        <taxon>Actinomadura</taxon>
    </lineage>
</organism>